<dbReference type="AlphaFoldDB" id="A0A4V5ZY89"/>
<evidence type="ECO:0000313" key="2">
    <source>
        <dbReference type="EMBL" id="TKR62715.1"/>
    </source>
</evidence>
<evidence type="ECO:0000256" key="1">
    <source>
        <dbReference type="SAM" id="MobiDB-lite"/>
    </source>
</evidence>
<sequence>MTGSLRGCVNASEPAAQPILLSHPSALSNQPTNGRSTKCSREEKFEEGNRIYVRGEGNEDLRTSGMLLSKTCTEEPIL</sequence>
<organism evidence="2 3">
    <name type="scientific">Steinernema carpocapsae</name>
    <name type="common">Entomopathogenic nematode</name>
    <dbReference type="NCBI Taxonomy" id="34508"/>
    <lineage>
        <taxon>Eukaryota</taxon>
        <taxon>Metazoa</taxon>
        <taxon>Ecdysozoa</taxon>
        <taxon>Nematoda</taxon>
        <taxon>Chromadorea</taxon>
        <taxon>Rhabditida</taxon>
        <taxon>Tylenchina</taxon>
        <taxon>Panagrolaimomorpha</taxon>
        <taxon>Strongyloidoidea</taxon>
        <taxon>Steinernematidae</taxon>
        <taxon>Steinernema</taxon>
    </lineage>
</organism>
<reference evidence="2 3" key="1">
    <citation type="journal article" date="2015" name="Genome Biol.">
        <title>Comparative genomics of Steinernema reveals deeply conserved gene regulatory networks.</title>
        <authorList>
            <person name="Dillman A.R."/>
            <person name="Macchietto M."/>
            <person name="Porter C.F."/>
            <person name="Rogers A."/>
            <person name="Williams B."/>
            <person name="Antoshechkin I."/>
            <person name="Lee M.M."/>
            <person name="Goodwin Z."/>
            <person name="Lu X."/>
            <person name="Lewis E.E."/>
            <person name="Goodrich-Blair H."/>
            <person name="Stock S.P."/>
            <person name="Adams B.J."/>
            <person name="Sternberg P.W."/>
            <person name="Mortazavi A."/>
        </authorList>
    </citation>
    <scope>NUCLEOTIDE SEQUENCE [LARGE SCALE GENOMIC DNA]</scope>
    <source>
        <strain evidence="2 3">ALL</strain>
    </source>
</reference>
<accession>A0A4V5ZY89</accession>
<proteinExistence type="predicted"/>
<comment type="caution">
    <text evidence="2">The sequence shown here is derived from an EMBL/GenBank/DDBJ whole genome shotgun (WGS) entry which is preliminary data.</text>
</comment>
<dbReference type="EMBL" id="AZBU02000010">
    <property type="protein sequence ID" value="TKR62715.1"/>
    <property type="molecule type" value="Genomic_DNA"/>
</dbReference>
<dbReference type="Proteomes" id="UP000298663">
    <property type="component" value="Unassembled WGS sequence"/>
</dbReference>
<reference evidence="2 3" key="2">
    <citation type="journal article" date="2019" name="G3 (Bethesda)">
        <title>Hybrid Assembly of the Genome of the Entomopathogenic Nematode Steinernema carpocapsae Identifies the X-Chromosome.</title>
        <authorList>
            <person name="Serra L."/>
            <person name="Macchietto M."/>
            <person name="Macias-Munoz A."/>
            <person name="McGill C.J."/>
            <person name="Rodriguez I.M."/>
            <person name="Rodriguez B."/>
            <person name="Murad R."/>
            <person name="Mortazavi A."/>
        </authorList>
    </citation>
    <scope>NUCLEOTIDE SEQUENCE [LARGE SCALE GENOMIC DNA]</scope>
    <source>
        <strain evidence="2 3">ALL</strain>
    </source>
</reference>
<protein>
    <submittedName>
        <fullName evidence="2">Uncharacterized protein</fullName>
    </submittedName>
</protein>
<feature type="region of interest" description="Disordered" evidence="1">
    <location>
        <begin position="1"/>
        <end position="43"/>
    </location>
</feature>
<gene>
    <name evidence="2" type="ORF">L596_026636</name>
</gene>
<evidence type="ECO:0000313" key="3">
    <source>
        <dbReference type="Proteomes" id="UP000298663"/>
    </source>
</evidence>
<feature type="compositionally biased region" description="Polar residues" evidence="1">
    <location>
        <begin position="25"/>
        <end position="37"/>
    </location>
</feature>
<name>A0A4V5ZY89_STECR</name>
<keyword evidence="3" id="KW-1185">Reference proteome</keyword>